<dbReference type="Proteomes" id="UP001230908">
    <property type="component" value="Unassembled WGS sequence"/>
</dbReference>
<accession>A0ABU0ZT40</accession>
<organism evidence="2 3">
    <name type="scientific">Phytohabitans maris</name>
    <dbReference type="NCBI Taxonomy" id="3071409"/>
    <lineage>
        <taxon>Bacteria</taxon>
        <taxon>Bacillati</taxon>
        <taxon>Actinomycetota</taxon>
        <taxon>Actinomycetes</taxon>
        <taxon>Micromonosporales</taxon>
        <taxon>Micromonosporaceae</taxon>
    </lineage>
</organism>
<reference evidence="2 3" key="1">
    <citation type="submission" date="2023-08" db="EMBL/GenBank/DDBJ databases">
        <title>Phytohabitans sansha sp. nov., isolated from marine sediment.</title>
        <authorList>
            <person name="Zhao Y."/>
            <person name="Yi K."/>
        </authorList>
    </citation>
    <scope>NUCLEOTIDE SEQUENCE [LARGE SCALE GENOMIC DNA]</scope>
    <source>
        <strain evidence="2 3">ZYX-F-186</strain>
    </source>
</reference>
<evidence type="ECO:0000313" key="3">
    <source>
        <dbReference type="Proteomes" id="UP001230908"/>
    </source>
</evidence>
<dbReference type="RefSeq" id="WP_308717453.1">
    <property type="nucleotide sequence ID" value="NZ_JAVHUY010000053.1"/>
</dbReference>
<protein>
    <recommendedName>
        <fullName evidence="4">TetR family transcriptional regulator</fullName>
    </recommendedName>
</protein>
<dbReference type="EMBL" id="JAVHUY010000053">
    <property type="protein sequence ID" value="MDQ7910203.1"/>
    <property type="molecule type" value="Genomic_DNA"/>
</dbReference>
<keyword evidence="3" id="KW-1185">Reference proteome</keyword>
<feature type="region of interest" description="Disordered" evidence="1">
    <location>
        <begin position="173"/>
        <end position="195"/>
    </location>
</feature>
<proteinExistence type="predicted"/>
<comment type="caution">
    <text evidence="2">The sequence shown here is derived from an EMBL/GenBank/DDBJ whole genome shotgun (WGS) entry which is preliminary data.</text>
</comment>
<sequence length="212" mass="22116">MTALSDRRKFKDLAAKLHDAAAARGLILYDGAAEAFLAERIRQVATALGISQHQALLRGFDDDDVVPSLVGVLADGYARLDAVYDNASPILLPVAQAARIVAACGQAALHADFNRAANPARSAATVENAAAAITTIAVAIERVGSSTAAVIEAAAVIQARFAMTTLADNLASGTWASGGDTDEQRRARAQRMRQTVTRDLQLLPPAPDTTVG</sequence>
<evidence type="ECO:0000256" key="1">
    <source>
        <dbReference type="SAM" id="MobiDB-lite"/>
    </source>
</evidence>
<name>A0ABU0ZT40_9ACTN</name>
<gene>
    <name evidence="2" type="ORF">RB614_37480</name>
</gene>
<evidence type="ECO:0008006" key="4">
    <source>
        <dbReference type="Google" id="ProtNLM"/>
    </source>
</evidence>
<evidence type="ECO:0000313" key="2">
    <source>
        <dbReference type="EMBL" id="MDQ7910203.1"/>
    </source>
</evidence>